<dbReference type="Proteomes" id="UP001177003">
    <property type="component" value="Chromosome 8"/>
</dbReference>
<name>A0AA35ZTV4_LACSI</name>
<feature type="compositionally biased region" description="Basic and acidic residues" evidence="1">
    <location>
        <begin position="102"/>
        <end position="119"/>
    </location>
</feature>
<protein>
    <submittedName>
        <fullName evidence="2">Uncharacterized protein</fullName>
    </submittedName>
</protein>
<keyword evidence="3" id="KW-1185">Reference proteome</keyword>
<evidence type="ECO:0000313" key="3">
    <source>
        <dbReference type="Proteomes" id="UP001177003"/>
    </source>
</evidence>
<organism evidence="2 3">
    <name type="scientific">Lactuca saligna</name>
    <name type="common">Willowleaf lettuce</name>
    <dbReference type="NCBI Taxonomy" id="75948"/>
    <lineage>
        <taxon>Eukaryota</taxon>
        <taxon>Viridiplantae</taxon>
        <taxon>Streptophyta</taxon>
        <taxon>Embryophyta</taxon>
        <taxon>Tracheophyta</taxon>
        <taxon>Spermatophyta</taxon>
        <taxon>Magnoliopsida</taxon>
        <taxon>eudicotyledons</taxon>
        <taxon>Gunneridae</taxon>
        <taxon>Pentapetalae</taxon>
        <taxon>asterids</taxon>
        <taxon>campanulids</taxon>
        <taxon>Asterales</taxon>
        <taxon>Asteraceae</taxon>
        <taxon>Cichorioideae</taxon>
        <taxon>Cichorieae</taxon>
        <taxon>Lactucinae</taxon>
        <taxon>Lactuca</taxon>
    </lineage>
</organism>
<feature type="region of interest" description="Disordered" evidence="1">
    <location>
        <begin position="77"/>
        <end position="142"/>
    </location>
</feature>
<dbReference type="AlphaFoldDB" id="A0AA35ZTV4"/>
<sequence>MCYCLPNIDFPKGLRLIRNELDYSTFIAIAYECHVILLLYVDHFDETGHTDDNGNPYFLQNDNEAECDMRDNVGECEPVNDDMGENEDDEDDVDTNLPNICNEKKPWKEQQHVLRKPESVRQTQESVKMVRGGEDVATGDADREDIEMADASGQDNMVNKQQLHFGKVEQPTTRKKYESILK</sequence>
<dbReference type="EMBL" id="OX465084">
    <property type="protein sequence ID" value="CAI9298799.1"/>
    <property type="molecule type" value="Genomic_DNA"/>
</dbReference>
<evidence type="ECO:0000313" key="2">
    <source>
        <dbReference type="EMBL" id="CAI9298799.1"/>
    </source>
</evidence>
<accession>A0AA35ZTV4</accession>
<proteinExistence type="predicted"/>
<evidence type="ECO:0000256" key="1">
    <source>
        <dbReference type="SAM" id="MobiDB-lite"/>
    </source>
</evidence>
<gene>
    <name evidence="2" type="ORF">LSALG_LOCUS37543</name>
</gene>
<feature type="compositionally biased region" description="Acidic residues" evidence="1">
    <location>
        <begin position="78"/>
        <end position="94"/>
    </location>
</feature>
<reference evidence="2" key="1">
    <citation type="submission" date="2023-04" db="EMBL/GenBank/DDBJ databases">
        <authorList>
            <person name="Vijverberg K."/>
            <person name="Xiong W."/>
            <person name="Schranz E."/>
        </authorList>
    </citation>
    <scope>NUCLEOTIDE SEQUENCE</scope>
</reference>